<dbReference type="PANTHER" id="PTHR45277:SF1">
    <property type="entry name" value="EXPRESSED PROTEIN"/>
    <property type="match status" value="1"/>
</dbReference>
<evidence type="ECO:0000313" key="3">
    <source>
        <dbReference type="EMBL" id="MBM7124238.1"/>
    </source>
</evidence>
<gene>
    <name evidence="3" type="ORF">ISP19_02500</name>
</gene>
<keyword evidence="3" id="KW-0808">Transferase</keyword>
<dbReference type="PANTHER" id="PTHR45277">
    <property type="entry name" value="EXPRESSED PROTEIN"/>
    <property type="match status" value="1"/>
</dbReference>
<dbReference type="InterPro" id="IPR013216">
    <property type="entry name" value="Methyltransf_11"/>
</dbReference>
<dbReference type="InterPro" id="IPR029063">
    <property type="entry name" value="SAM-dependent_MTases_sf"/>
</dbReference>
<protein>
    <submittedName>
        <fullName evidence="3">Class I SAM-dependent methyltransferase</fullName>
    </submittedName>
</protein>
<keyword evidence="4" id="KW-1185">Reference proteome</keyword>
<feature type="domain" description="Methyltransferase type 11" evidence="2">
    <location>
        <begin position="86"/>
        <end position="194"/>
    </location>
</feature>
<feature type="transmembrane region" description="Helical" evidence="1">
    <location>
        <begin position="20"/>
        <end position="39"/>
    </location>
</feature>
<evidence type="ECO:0000256" key="1">
    <source>
        <dbReference type="SAM" id="Phobius"/>
    </source>
</evidence>
<dbReference type="Proteomes" id="UP001430149">
    <property type="component" value="Unassembled WGS sequence"/>
</dbReference>
<dbReference type="EMBL" id="JADIKE010000025">
    <property type="protein sequence ID" value="MBM7124238.1"/>
    <property type="molecule type" value="Genomic_DNA"/>
</dbReference>
<dbReference type="GO" id="GO:0032259">
    <property type="term" value="P:methylation"/>
    <property type="evidence" value="ECO:0007669"/>
    <property type="project" value="UniProtKB-KW"/>
</dbReference>
<dbReference type="CDD" id="cd02440">
    <property type="entry name" value="AdoMet_MTases"/>
    <property type="match status" value="1"/>
</dbReference>
<reference evidence="3" key="1">
    <citation type="submission" date="2020-10" db="EMBL/GenBank/DDBJ databases">
        <title>Phylogeny of dyella-like bacteria.</title>
        <authorList>
            <person name="Fu J."/>
        </authorList>
    </citation>
    <scope>NUCLEOTIDE SEQUENCE</scope>
    <source>
        <strain evidence="3">DHOC52</strain>
    </source>
</reference>
<dbReference type="SUPFAM" id="SSF53335">
    <property type="entry name" value="S-adenosyl-L-methionine-dependent methyltransferases"/>
    <property type="match status" value="1"/>
</dbReference>
<dbReference type="Pfam" id="PF08241">
    <property type="entry name" value="Methyltransf_11"/>
    <property type="match status" value="1"/>
</dbReference>
<sequence length="245" mass="27085">MKQLFPYGLDAPPVVRNLALCSIACWVLFALSFTTWLPITIKGTQWIGVVFAVGAVSMMWTSRYGKVRRREQLLDRLSWRGNEHVLDIGCGRGLFAVAAARRATQGHVTGVDIWQSEDLSGNGPDAVAINAQREGVAARVDTRTADMRQLPFADQTIDIVVSSTAIHNIYQREGRDQAIDEIVRVLRPGGQVLIDDIRHLPQYAARLRAAGFPFTLTRGIGSWFWRLVSFGTLAPGTLVASKPTR</sequence>
<dbReference type="RefSeq" id="WP_204679409.1">
    <property type="nucleotide sequence ID" value="NZ_BSNR01000008.1"/>
</dbReference>
<proteinExistence type="predicted"/>
<name>A0ABS2K1P8_9GAMM</name>
<evidence type="ECO:0000259" key="2">
    <source>
        <dbReference type="Pfam" id="PF08241"/>
    </source>
</evidence>
<dbReference type="GO" id="GO:0008168">
    <property type="term" value="F:methyltransferase activity"/>
    <property type="evidence" value="ECO:0007669"/>
    <property type="project" value="UniProtKB-KW"/>
</dbReference>
<accession>A0ABS2K1P8</accession>
<keyword evidence="1" id="KW-1133">Transmembrane helix</keyword>
<dbReference type="Gene3D" id="3.40.50.150">
    <property type="entry name" value="Vaccinia Virus protein VP39"/>
    <property type="match status" value="1"/>
</dbReference>
<keyword evidence="1" id="KW-0812">Transmembrane</keyword>
<evidence type="ECO:0000313" key="4">
    <source>
        <dbReference type="Proteomes" id="UP001430149"/>
    </source>
</evidence>
<keyword evidence="1" id="KW-0472">Membrane</keyword>
<keyword evidence="3" id="KW-0489">Methyltransferase</keyword>
<feature type="transmembrane region" description="Helical" evidence="1">
    <location>
        <begin position="45"/>
        <end position="62"/>
    </location>
</feature>
<comment type="caution">
    <text evidence="3">The sequence shown here is derived from an EMBL/GenBank/DDBJ whole genome shotgun (WGS) entry which is preliminary data.</text>
</comment>
<organism evidence="3 4">
    <name type="scientific">Dyella flava</name>
    <dbReference type="NCBI Taxonomy" id="1920170"/>
    <lineage>
        <taxon>Bacteria</taxon>
        <taxon>Pseudomonadati</taxon>
        <taxon>Pseudomonadota</taxon>
        <taxon>Gammaproteobacteria</taxon>
        <taxon>Lysobacterales</taxon>
        <taxon>Rhodanobacteraceae</taxon>
        <taxon>Dyella</taxon>
    </lineage>
</organism>